<dbReference type="Gene3D" id="3.80.10.10">
    <property type="entry name" value="Ribonuclease Inhibitor"/>
    <property type="match status" value="1"/>
</dbReference>
<gene>
    <name evidence="8" type="ORF">SCF082_LOCUS32784</name>
</gene>
<feature type="region of interest" description="Disordered" evidence="6">
    <location>
        <begin position="478"/>
        <end position="498"/>
    </location>
</feature>
<accession>A0ABP0NIB1</accession>
<evidence type="ECO:0000256" key="1">
    <source>
        <dbReference type="ARBA" id="ARBA00004138"/>
    </source>
</evidence>
<organism evidence="8 9">
    <name type="scientific">Durusdinium trenchii</name>
    <dbReference type="NCBI Taxonomy" id="1381693"/>
    <lineage>
        <taxon>Eukaryota</taxon>
        <taxon>Sar</taxon>
        <taxon>Alveolata</taxon>
        <taxon>Dinophyceae</taxon>
        <taxon>Suessiales</taxon>
        <taxon>Symbiodiniaceae</taxon>
        <taxon>Durusdinium</taxon>
    </lineage>
</organism>
<dbReference type="PANTHER" id="PTHR21490:SF0">
    <property type="entry name" value="ENKURIN"/>
    <property type="match status" value="1"/>
</dbReference>
<feature type="compositionally biased region" description="Low complexity" evidence="6">
    <location>
        <begin position="281"/>
        <end position="295"/>
    </location>
</feature>
<dbReference type="Proteomes" id="UP001642464">
    <property type="component" value="Unassembled WGS sequence"/>
</dbReference>
<dbReference type="SUPFAM" id="SSF52047">
    <property type="entry name" value="RNI-like"/>
    <property type="match status" value="1"/>
</dbReference>
<comment type="subcellular location">
    <subcellularLocation>
        <location evidence="1">Cell projection</location>
        <location evidence="1">Cilium</location>
    </subcellularLocation>
    <subcellularLocation>
        <location evidence="2">Cytoplasm</location>
        <location evidence="2">Cytoskeleton</location>
    </subcellularLocation>
</comment>
<dbReference type="InterPro" id="IPR027012">
    <property type="entry name" value="Enkurin_dom"/>
</dbReference>
<keyword evidence="4" id="KW-0206">Cytoskeleton</keyword>
<name>A0ABP0NIB1_9DINO</name>
<keyword evidence="9" id="KW-1185">Reference proteome</keyword>
<evidence type="ECO:0000256" key="6">
    <source>
        <dbReference type="SAM" id="MobiDB-lite"/>
    </source>
</evidence>
<dbReference type="InterPro" id="IPR052102">
    <property type="entry name" value="Enkurin_domain-protein"/>
</dbReference>
<evidence type="ECO:0000259" key="7">
    <source>
        <dbReference type="PROSITE" id="PS51665"/>
    </source>
</evidence>
<protein>
    <submittedName>
        <fullName evidence="8">Enkurin</fullName>
    </submittedName>
</protein>
<evidence type="ECO:0000313" key="8">
    <source>
        <dbReference type="EMBL" id="CAK9063231.1"/>
    </source>
</evidence>
<feature type="compositionally biased region" description="Basic and acidic residues" evidence="6">
    <location>
        <begin position="306"/>
        <end position="323"/>
    </location>
</feature>
<evidence type="ECO:0000256" key="4">
    <source>
        <dbReference type="ARBA" id="ARBA00023212"/>
    </source>
</evidence>
<proteinExistence type="predicted"/>
<evidence type="ECO:0000313" key="9">
    <source>
        <dbReference type="Proteomes" id="UP001642464"/>
    </source>
</evidence>
<dbReference type="PANTHER" id="PTHR21490">
    <property type="entry name" value="ENKURIN-RELATED"/>
    <property type="match status" value="1"/>
</dbReference>
<dbReference type="EMBL" id="CAXAMM010028668">
    <property type="protein sequence ID" value="CAK9063231.1"/>
    <property type="molecule type" value="Genomic_DNA"/>
</dbReference>
<keyword evidence="5" id="KW-0966">Cell projection</keyword>
<sequence length="704" mass="79808">MAWPRGYSPYSAAYPPYMGYAGHAPQSGLHAASSSLSARDYAEEKPAAYRAFQSQAVNVTGRGAEVGLPNGMCQDRHVKDFLLCLECWLRRSFGDQPVWRLKKMDLSGNALSDEVLQEVFARLRALDIRVEELHLAKNRLQSPGLTVLTEYLWSCPDPLRRLDLSENELVGEVGESDGISGLFRCLYNHPSYPLTLEHRRARPLELALTQNYLKDAQGILDDILTKGSKNGQALIRISSSPDSYTQSHEEFLSLYLPGFLQQRTAHRKHRRKHRMRRDADVAVGDAVAPDAAADVAEPRRKRRKHRTEERGIEAEERVEERVEERLPVVSEEEQQKLQGEVGKKLAKLETQMKDKRLAEGEGLPDDPSTAEMLSEFTVCMLVARKNPQEVETELSSFIGPVYGAKVATWFASWAEVKHVKHRYASAAAAVLQEWWQGWESSGHPVEKRRERASGEMNSTESLNVLQVLTLSQLKREHPEALAPQELKPQTRVGPPTKEERPVMNLVTSKNFIVANAVEVILAAPKKLPEGSRDYLKKEDYGKVPKYLSHIKKDIDAEYSYIRALQEAREQEEAARMRPLVEDERKDLIEGLKSKWEQVNTAYQGATHITKLDTMGKMKRKERHEAELSQIEKDIEKLSKKHIIINADVRYVRPNAALLAVAKTATMPWLPADQRADTQVANRLTPRLYDAMPTDGDFWVSDDEI</sequence>
<keyword evidence="3" id="KW-0963">Cytoplasm</keyword>
<evidence type="ECO:0000256" key="2">
    <source>
        <dbReference type="ARBA" id="ARBA00004245"/>
    </source>
</evidence>
<dbReference type="Pfam" id="PF13864">
    <property type="entry name" value="Enkurin"/>
    <property type="match status" value="1"/>
</dbReference>
<comment type="caution">
    <text evidence="8">The sequence shown here is derived from an EMBL/GenBank/DDBJ whole genome shotgun (WGS) entry which is preliminary data.</text>
</comment>
<feature type="domain" description="Enkurin" evidence="7">
    <location>
        <begin position="551"/>
        <end position="645"/>
    </location>
</feature>
<evidence type="ECO:0000256" key="3">
    <source>
        <dbReference type="ARBA" id="ARBA00022490"/>
    </source>
</evidence>
<feature type="region of interest" description="Disordered" evidence="6">
    <location>
        <begin position="266"/>
        <end position="323"/>
    </location>
</feature>
<evidence type="ECO:0000256" key="5">
    <source>
        <dbReference type="ARBA" id="ARBA00023273"/>
    </source>
</evidence>
<dbReference type="PROSITE" id="PS51665">
    <property type="entry name" value="ENKURIN"/>
    <property type="match status" value="1"/>
</dbReference>
<reference evidence="8 9" key="1">
    <citation type="submission" date="2024-02" db="EMBL/GenBank/DDBJ databases">
        <authorList>
            <person name="Chen Y."/>
            <person name="Shah S."/>
            <person name="Dougan E. K."/>
            <person name="Thang M."/>
            <person name="Chan C."/>
        </authorList>
    </citation>
    <scope>NUCLEOTIDE SEQUENCE [LARGE SCALE GENOMIC DNA]</scope>
</reference>
<dbReference type="InterPro" id="IPR032675">
    <property type="entry name" value="LRR_dom_sf"/>
</dbReference>
<feature type="compositionally biased region" description="Basic residues" evidence="6">
    <location>
        <begin position="266"/>
        <end position="276"/>
    </location>
</feature>